<dbReference type="PANTHER" id="PTHR30055">
    <property type="entry name" value="HTH-TYPE TRANSCRIPTIONAL REGULATOR RUTR"/>
    <property type="match status" value="1"/>
</dbReference>
<evidence type="ECO:0000256" key="3">
    <source>
        <dbReference type="ARBA" id="ARBA00023163"/>
    </source>
</evidence>
<dbReference type="SUPFAM" id="SSF48498">
    <property type="entry name" value="Tetracyclin repressor-like, C-terminal domain"/>
    <property type="match status" value="1"/>
</dbReference>
<keyword evidence="1" id="KW-0805">Transcription regulation</keyword>
<dbReference type="Pfam" id="PF00440">
    <property type="entry name" value="TetR_N"/>
    <property type="match status" value="1"/>
</dbReference>
<dbReference type="Proteomes" id="UP001518990">
    <property type="component" value="Unassembled WGS sequence"/>
</dbReference>
<dbReference type="InterPro" id="IPR001647">
    <property type="entry name" value="HTH_TetR"/>
</dbReference>
<protein>
    <submittedName>
        <fullName evidence="6">TetR/AcrR family transcriptional regulator</fullName>
    </submittedName>
</protein>
<dbReference type="PROSITE" id="PS50977">
    <property type="entry name" value="HTH_TETR_2"/>
    <property type="match status" value="1"/>
</dbReference>
<reference evidence="6 7" key="1">
    <citation type="submission" date="2020-09" db="EMBL/GenBank/DDBJ databases">
        <title>Roseomonas.</title>
        <authorList>
            <person name="Zhu W."/>
        </authorList>
    </citation>
    <scope>NUCLEOTIDE SEQUENCE [LARGE SCALE GENOMIC DNA]</scope>
    <source>
        <strain evidence="6 7">1311</strain>
    </source>
</reference>
<organism evidence="6 7">
    <name type="scientific">Roseomonas marmotae</name>
    <dbReference type="NCBI Taxonomy" id="2768161"/>
    <lineage>
        <taxon>Bacteria</taxon>
        <taxon>Pseudomonadati</taxon>
        <taxon>Pseudomonadota</taxon>
        <taxon>Alphaproteobacteria</taxon>
        <taxon>Acetobacterales</taxon>
        <taxon>Roseomonadaceae</taxon>
        <taxon>Roseomonas</taxon>
    </lineage>
</organism>
<dbReference type="InterPro" id="IPR036271">
    <property type="entry name" value="Tet_transcr_reg_TetR-rel_C_sf"/>
</dbReference>
<name>A0ABS3KDM2_9PROT</name>
<dbReference type="InterPro" id="IPR050109">
    <property type="entry name" value="HTH-type_TetR-like_transc_reg"/>
</dbReference>
<evidence type="ECO:0000256" key="4">
    <source>
        <dbReference type="PROSITE-ProRule" id="PRU00335"/>
    </source>
</evidence>
<evidence type="ECO:0000256" key="2">
    <source>
        <dbReference type="ARBA" id="ARBA00023125"/>
    </source>
</evidence>
<dbReference type="Gene3D" id="1.10.357.10">
    <property type="entry name" value="Tetracycline Repressor, domain 2"/>
    <property type="match status" value="1"/>
</dbReference>
<dbReference type="InterPro" id="IPR049445">
    <property type="entry name" value="TetR_SbtR-like_C"/>
</dbReference>
<gene>
    <name evidence="6" type="ORF">IAI60_13060</name>
</gene>
<dbReference type="Pfam" id="PF21597">
    <property type="entry name" value="TetR_C_43"/>
    <property type="match status" value="1"/>
</dbReference>
<evidence type="ECO:0000313" key="6">
    <source>
        <dbReference type="EMBL" id="MBO1075537.1"/>
    </source>
</evidence>
<dbReference type="PANTHER" id="PTHR30055:SF234">
    <property type="entry name" value="HTH-TYPE TRANSCRIPTIONAL REGULATOR BETI"/>
    <property type="match status" value="1"/>
</dbReference>
<sequence>MTGQQARMARKPRADALRNRGKVLEAAKAVFSQGGADASLEAVARKAGVGIGTLYRHFPTREALFEAVYRREVEQLVELAGALKEAGNPTEALRQWLRANVEFVATKKGMVAALALATKGPPDLMACSFDRLTRAVGELLRRAAEAGEIRADIGPEEVIRALIGICYAQDRPDWQVGVLRLVDVLVDGLRRP</sequence>
<comment type="caution">
    <text evidence="6">The sequence shown here is derived from an EMBL/GenBank/DDBJ whole genome shotgun (WGS) entry which is preliminary data.</text>
</comment>
<keyword evidence="3" id="KW-0804">Transcription</keyword>
<dbReference type="InterPro" id="IPR009057">
    <property type="entry name" value="Homeodomain-like_sf"/>
</dbReference>
<dbReference type="SUPFAM" id="SSF46689">
    <property type="entry name" value="Homeodomain-like"/>
    <property type="match status" value="1"/>
</dbReference>
<feature type="DNA-binding region" description="H-T-H motif" evidence="4">
    <location>
        <begin position="39"/>
        <end position="58"/>
    </location>
</feature>
<dbReference type="PRINTS" id="PR00455">
    <property type="entry name" value="HTHTETR"/>
</dbReference>
<keyword evidence="7" id="KW-1185">Reference proteome</keyword>
<accession>A0ABS3KDM2</accession>
<proteinExistence type="predicted"/>
<evidence type="ECO:0000256" key="1">
    <source>
        <dbReference type="ARBA" id="ARBA00023015"/>
    </source>
</evidence>
<feature type="domain" description="HTH tetR-type" evidence="5">
    <location>
        <begin position="17"/>
        <end position="76"/>
    </location>
</feature>
<evidence type="ECO:0000313" key="7">
    <source>
        <dbReference type="Proteomes" id="UP001518990"/>
    </source>
</evidence>
<evidence type="ECO:0000259" key="5">
    <source>
        <dbReference type="PROSITE" id="PS50977"/>
    </source>
</evidence>
<keyword evidence="2 4" id="KW-0238">DNA-binding</keyword>
<dbReference type="EMBL" id="JACTNF010000012">
    <property type="protein sequence ID" value="MBO1075537.1"/>
    <property type="molecule type" value="Genomic_DNA"/>
</dbReference>